<name>A0A8H8DFL4_9FUNG</name>
<dbReference type="Proteomes" id="UP000673691">
    <property type="component" value="Unassembled WGS sequence"/>
</dbReference>
<dbReference type="AlphaFoldDB" id="A0A8H8DFL4"/>
<proteinExistence type="predicted"/>
<dbReference type="OrthoDB" id="2794615at2759"/>
<comment type="caution">
    <text evidence="1">The sequence shown here is derived from an EMBL/GenBank/DDBJ whole genome shotgun (WGS) entry which is preliminary data.</text>
</comment>
<organism evidence="1 2">
    <name type="scientific">Olpidium bornovanus</name>
    <dbReference type="NCBI Taxonomy" id="278681"/>
    <lineage>
        <taxon>Eukaryota</taxon>
        <taxon>Fungi</taxon>
        <taxon>Fungi incertae sedis</taxon>
        <taxon>Olpidiomycota</taxon>
        <taxon>Olpidiomycotina</taxon>
        <taxon>Olpidiomycetes</taxon>
        <taxon>Olpidiales</taxon>
        <taxon>Olpidiaceae</taxon>
        <taxon>Olpidium</taxon>
    </lineage>
</organism>
<keyword evidence="2" id="KW-1185">Reference proteome</keyword>
<accession>A0A8H8DFL4</accession>
<evidence type="ECO:0000313" key="1">
    <source>
        <dbReference type="EMBL" id="KAG5456804.1"/>
    </source>
</evidence>
<reference evidence="1 2" key="1">
    <citation type="journal article" name="Sci. Rep.">
        <title>Genome-scale phylogenetic analyses confirm Olpidium as the closest living zoosporic fungus to the non-flagellated, terrestrial fungi.</title>
        <authorList>
            <person name="Chang Y."/>
            <person name="Rochon D."/>
            <person name="Sekimoto S."/>
            <person name="Wang Y."/>
            <person name="Chovatia M."/>
            <person name="Sandor L."/>
            <person name="Salamov A."/>
            <person name="Grigoriev I.V."/>
            <person name="Stajich J.E."/>
            <person name="Spatafora J.W."/>
        </authorList>
    </citation>
    <scope>NUCLEOTIDE SEQUENCE [LARGE SCALE GENOMIC DNA]</scope>
    <source>
        <strain evidence="1">S191</strain>
    </source>
</reference>
<protein>
    <recommendedName>
        <fullName evidence="3">GAG-pre-integrase domain-containing protein</fullName>
    </recommendedName>
</protein>
<evidence type="ECO:0008006" key="3">
    <source>
        <dbReference type="Google" id="ProtNLM"/>
    </source>
</evidence>
<dbReference type="EMBL" id="JAEFCI010011124">
    <property type="protein sequence ID" value="KAG5456804.1"/>
    <property type="molecule type" value="Genomic_DNA"/>
</dbReference>
<evidence type="ECO:0000313" key="2">
    <source>
        <dbReference type="Proteomes" id="UP000673691"/>
    </source>
</evidence>
<feature type="non-terminal residue" evidence="1">
    <location>
        <position position="1"/>
    </location>
</feature>
<sequence length="205" mass="22439">QLFYLDGIVNAADSGGAAIDADTDPDSTVRTNGVDDSALMVTIKSDIDEWRARLGHLGQAKMRLRQQQAEGEIPRACLWAQNATMCEPCQLGKQTRKSHLPSGSAPSKTDEDVHVDLTVAHQKQVDRGLNSRPSLSRRDALPTELSALFTKCLARPATPFQHPPRARHLRHCCQRGSATRATTIGGTSHDWADNLLRIKSGPTER</sequence>
<gene>
    <name evidence="1" type="ORF">BJ554DRAFT_3345</name>
</gene>